<organism evidence="2 3">
    <name type="scientific">Longimycelium tulufanense</name>
    <dbReference type="NCBI Taxonomy" id="907463"/>
    <lineage>
        <taxon>Bacteria</taxon>
        <taxon>Bacillati</taxon>
        <taxon>Actinomycetota</taxon>
        <taxon>Actinomycetes</taxon>
        <taxon>Pseudonocardiales</taxon>
        <taxon>Pseudonocardiaceae</taxon>
        <taxon>Longimycelium</taxon>
    </lineage>
</organism>
<dbReference type="CDD" id="cd00093">
    <property type="entry name" value="HTH_XRE"/>
    <property type="match status" value="1"/>
</dbReference>
<proteinExistence type="predicted"/>
<dbReference type="PROSITE" id="PS50943">
    <property type="entry name" value="HTH_CROC1"/>
    <property type="match status" value="1"/>
</dbReference>
<dbReference type="SMART" id="SM00530">
    <property type="entry name" value="HTH_XRE"/>
    <property type="match status" value="1"/>
</dbReference>
<comment type="caution">
    <text evidence="2">The sequence shown here is derived from an EMBL/GenBank/DDBJ whole genome shotgun (WGS) entry which is preliminary data.</text>
</comment>
<dbReference type="RefSeq" id="WP_189060553.1">
    <property type="nucleotide sequence ID" value="NZ_BMMK01000026.1"/>
</dbReference>
<accession>A0A8J3CI45</accession>
<dbReference type="InterPro" id="IPR001387">
    <property type="entry name" value="Cro/C1-type_HTH"/>
</dbReference>
<gene>
    <name evidence="2" type="ORF">GCM10012275_46600</name>
</gene>
<keyword evidence="3" id="KW-1185">Reference proteome</keyword>
<dbReference type="Gene3D" id="1.10.260.40">
    <property type="entry name" value="lambda repressor-like DNA-binding domains"/>
    <property type="match status" value="1"/>
</dbReference>
<dbReference type="Pfam" id="PF13560">
    <property type="entry name" value="HTH_31"/>
    <property type="match status" value="1"/>
</dbReference>
<reference evidence="2" key="1">
    <citation type="journal article" date="2014" name="Int. J. Syst. Evol. Microbiol.">
        <title>Complete genome sequence of Corynebacterium casei LMG S-19264T (=DSM 44701T), isolated from a smear-ripened cheese.</title>
        <authorList>
            <consortium name="US DOE Joint Genome Institute (JGI-PGF)"/>
            <person name="Walter F."/>
            <person name="Albersmeier A."/>
            <person name="Kalinowski J."/>
            <person name="Ruckert C."/>
        </authorList>
    </citation>
    <scope>NUCLEOTIDE SEQUENCE</scope>
    <source>
        <strain evidence="2">CGMCC 4.5737</strain>
    </source>
</reference>
<name>A0A8J3CI45_9PSEU</name>
<evidence type="ECO:0000259" key="1">
    <source>
        <dbReference type="PROSITE" id="PS50943"/>
    </source>
</evidence>
<dbReference type="InterPro" id="IPR010982">
    <property type="entry name" value="Lambda_DNA-bd_dom_sf"/>
</dbReference>
<protein>
    <recommendedName>
        <fullName evidence="1">HTH cro/C1-type domain-containing protein</fullName>
    </recommendedName>
</protein>
<evidence type="ECO:0000313" key="3">
    <source>
        <dbReference type="Proteomes" id="UP000637578"/>
    </source>
</evidence>
<dbReference type="EMBL" id="BMMK01000026">
    <property type="protein sequence ID" value="GGM70837.1"/>
    <property type="molecule type" value="Genomic_DNA"/>
</dbReference>
<dbReference type="GO" id="GO:0003677">
    <property type="term" value="F:DNA binding"/>
    <property type="evidence" value="ECO:0007669"/>
    <property type="project" value="InterPro"/>
</dbReference>
<sequence>MTRSAESGRTGSKAGLAGRVTGAVLKALRAHVGLSQELFAERLQVAKTTVQAWESGRRPLINTPFTELQRVRRLLQTCGAVPNQLAVWDQALTADTILADIGSLSIESHPLALVVPDRTLTELLAWPLSGVPPQRLSEVRAELPIETGVRAALAADLRRVVDRSTDGLTAAMLRRQAKYLVANHEPSQDWLADVTARDVRRVRSLQDWTPDWAVFRSHAVSAAVAGDLDPLTRFVREGLATDRDIAANLNYWAYWVGEIGDRWTSDTDMLNTDQAWSGQALLDSLLKGLEHAPYRELCAHTLWALLRCRRSLIDNPSLKTRIRWAIDAVTSKHQLVSDQAKHRLEQVAYLAGS</sequence>
<dbReference type="Proteomes" id="UP000637578">
    <property type="component" value="Unassembled WGS sequence"/>
</dbReference>
<evidence type="ECO:0000313" key="2">
    <source>
        <dbReference type="EMBL" id="GGM70837.1"/>
    </source>
</evidence>
<reference evidence="2" key="2">
    <citation type="submission" date="2020-09" db="EMBL/GenBank/DDBJ databases">
        <authorList>
            <person name="Sun Q."/>
            <person name="Zhou Y."/>
        </authorList>
    </citation>
    <scope>NUCLEOTIDE SEQUENCE</scope>
    <source>
        <strain evidence="2">CGMCC 4.5737</strain>
    </source>
</reference>
<dbReference type="AlphaFoldDB" id="A0A8J3CI45"/>
<feature type="domain" description="HTH cro/C1-type" evidence="1">
    <location>
        <begin position="25"/>
        <end position="58"/>
    </location>
</feature>
<dbReference type="SUPFAM" id="SSF47413">
    <property type="entry name" value="lambda repressor-like DNA-binding domains"/>
    <property type="match status" value="1"/>
</dbReference>